<dbReference type="Proteomes" id="UP000189796">
    <property type="component" value="Chromosome I"/>
</dbReference>
<organism evidence="2 3">
    <name type="scientific">Bradyrhizobium erythrophlei</name>
    <dbReference type="NCBI Taxonomy" id="1437360"/>
    <lineage>
        <taxon>Bacteria</taxon>
        <taxon>Pseudomonadati</taxon>
        <taxon>Pseudomonadota</taxon>
        <taxon>Alphaproteobacteria</taxon>
        <taxon>Hyphomicrobiales</taxon>
        <taxon>Nitrobacteraceae</taxon>
        <taxon>Bradyrhizobium</taxon>
    </lineage>
</organism>
<evidence type="ECO:0000256" key="1">
    <source>
        <dbReference type="SAM" id="Phobius"/>
    </source>
</evidence>
<reference evidence="2 3" key="1">
    <citation type="submission" date="2016-11" db="EMBL/GenBank/DDBJ databases">
        <authorList>
            <person name="Jaros S."/>
            <person name="Januszkiewicz K."/>
            <person name="Wedrychowicz H."/>
        </authorList>
    </citation>
    <scope>NUCLEOTIDE SEQUENCE [LARGE SCALE GENOMIC DNA]</scope>
    <source>
        <strain evidence="2 3">GAS138</strain>
    </source>
</reference>
<name>A0A1M5VVS6_9BRAD</name>
<dbReference type="RefSeq" id="WP_154072603.1">
    <property type="nucleotide sequence ID" value="NZ_LT670817.1"/>
</dbReference>
<evidence type="ECO:0000313" key="3">
    <source>
        <dbReference type="Proteomes" id="UP000189796"/>
    </source>
</evidence>
<dbReference type="EMBL" id="LT670817">
    <property type="protein sequence ID" value="SHH79094.1"/>
    <property type="molecule type" value="Genomic_DNA"/>
</dbReference>
<keyword evidence="1" id="KW-0812">Transmembrane</keyword>
<feature type="transmembrane region" description="Helical" evidence="1">
    <location>
        <begin position="12"/>
        <end position="32"/>
    </location>
</feature>
<accession>A0A1M5VVS6</accession>
<dbReference type="OrthoDB" id="9943642at2"/>
<keyword evidence="1" id="KW-0472">Membrane</keyword>
<keyword evidence="1" id="KW-1133">Transmembrane helix</keyword>
<sequence>MASVLPSVLQCVGLAFGMGLIAFGVMGFFRGLSLPPNTPEHRSHGKGENWRT</sequence>
<gene>
    <name evidence="2" type="ORF">SAMN05443248_6193</name>
</gene>
<protein>
    <submittedName>
        <fullName evidence="2">Uncharacterized protein</fullName>
    </submittedName>
</protein>
<evidence type="ECO:0000313" key="2">
    <source>
        <dbReference type="EMBL" id="SHH79094.1"/>
    </source>
</evidence>
<proteinExistence type="predicted"/>
<dbReference type="AlphaFoldDB" id="A0A1M5VVS6"/>